<feature type="domain" description="TonB-dependent receptor-like beta-barrel" evidence="14">
    <location>
        <begin position="225"/>
        <end position="676"/>
    </location>
</feature>
<name>A0AA35Y3Y4_9PROT</name>
<evidence type="ECO:0000256" key="7">
    <source>
        <dbReference type="ARBA" id="ARBA00023136"/>
    </source>
</evidence>
<evidence type="ECO:0000256" key="13">
    <source>
        <dbReference type="SAM" id="SignalP"/>
    </source>
</evidence>
<dbReference type="Proteomes" id="UP001176960">
    <property type="component" value="Unassembled WGS sequence"/>
</dbReference>
<evidence type="ECO:0000256" key="10">
    <source>
        <dbReference type="PROSITE-ProRule" id="PRU01360"/>
    </source>
</evidence>
<dbReference type="InterPro" id="IPR012910">
    <property type="entry name" value="Plug_dom"/>
</dbReference>
<dbReference type="Gene3D" id="2.170.130.10">
    <property type="entry name" value="TonB-dependent receptor, plug domain"/>
    <property type="match status" value="1"/>
</dbReference>
<dbReference type="RefSeq" id="WP_289841310.1">
    <property type="nucleotide sequence ID" value="NZ_CATKSH010000007.1"/>
</dbReference>
<dbReference type="GO" id="GO:0009279">
    <property type="term" value="C:cell outer membrane"/>
    <property type="evidence" value="ECO:0007669"/>
    <property type="project" value="UniProtKB-SubCell"/>
</dbReference>
<comment type="similarity">
    <text evidence="10 11">Belongs to the TonB-dependent receptor family.</text>
</comment>
<keyword evidence="4 10" id="KW-0812">Transmembrane</keyword>
<evidence type="ECO:0000259" key="15">
    <source>
        <dbReference type="Pfam" id="PF07715"/>
    </source>
</evidence>
<dbReference type="PANTHER" id="PTHR30069:SF29">
    <property type="entry name" value="HEMOGLOBIN AND HEMOGLOBIN-HAPTOGLOBIN-BINDING PROTEIN 1-RELATED"/>
    <property type="match status" value="1"/>
</dbReference>
<organism evidence="16 17">
    <name type="scientific">Brytella acorum</name>
    <dbReference type="NCBI Taxonomy" id="2959299"/>
    <lineage>
        <taxon>Bacteria</taxon>
        <taxon>Pseudomonadati</taxon>
        <taxon>Pseudomonadota</taxon>
        <taxon>Alphaproteobacteria</taxon>
        <taxon>Acetobacterales</taxon>
        <taxon>Acetobacteraceae</taxon>
        <taxon>Brytella</taxon>
    </lineage>
</organism>
<evidence type="ECO:0000256" key="9">
    <source>
        <dbReference type="ARBA" id="ARBA00023237"/>
    </source>
</evidence>
<comment type="subcellular location">
    <subcellularLocation>
        <location evidence="1 10">Cell outer membrane</location>
        <topology evidence="1 10">Multi-pass membrane protein</topology>
    </subcellularLocation>
</comment>
<evidence type="ECO:0000256" key="11">
    <source>
        <dbReference type="RuleBase" id="RU003357"/>
    </source>
</evidence>
<dbReference type="Pfam" id="PF00593">
    <property type="entry name" value="TonB_dep_Rec_b-barrel"/>
    <property type="match status" value="1"/>
</dbReference>
<reference evidence="16" key="1">
    <citation type="submission" date="2023-03" db="EMBL/GenBank/DDBJ databases">
        <authorList>
            <person name="Cleenwerck I."/>
        </authorList>
    </citation>
    <scope>NUCLEOTIDE SEQUENCE</scope>
    <source>
        <strain evidence="16">LMG 32879</strain>
    </source>
</reference>
<evidence type="ECO:0000256" key="4">
    <source>
        <dbReference type="ARBA" id="ARBA00022692"/>
    </source>
</evidence>
<proteinExistence type="inferred from homology"/>
<dbReference type="InterPro" id="IPR036942">
    <property type="entry name" value="Beta-barrel_TonB_sf"/>
</dbReference>
<evidence type="ECO:0000256" key="3">
    <source>
        <dbReference type="ARBA" id="ARBA00022452"/>
    </source>
</evidence>
<sequence length="702" mass="76140">MSVRQRLLASRLLVPGLLASSALPALMAQAAHAAETTVNTTAPASASPHPTKAVSANHVSSTTPDGRELITVSAARHPVKVDEIGTTVSIITEKEIQTQQRRTLSDVLATEPGMNVVRAGGPGATTSIFMRGTASNEVKVRMDGMDINDPSNYTGAFDAAQFLTDGIGRIEVLRGPQSGLYGADAMAGVIDITSVKGEGRFKPIVRIEGGSFATFNQTIGATGAAFGNRFHYSVFLSHTRVGGVPNVPKSLRGDGKVPDSRNDNRSANIRLGYDVTHNFDLGLTAHLTQSKYLYPSTAYGVTDTAPYSYAYVPANYRDQNNLNEAVVRGTAHLSSFNGKFDQIIGLGYTTYRNRYLSGAEYSTPNLYSGGRVKIDWHGTTDLGAFGKVLVGAEHFHDMLTQNNSGGATAVSKSIDTNAGYGQYEGNYAHILYGAANIRYDSNSRYGNHVTWRAAPAIHIPGTGTILKASGGSGFNGPSLERLFVSYPSPYGSFLGNPDLRGERLLGYDAGIEQKLAHDTVSFGATWYENHINNMIETGCAGGPGGCYNTTLVNVSKGRSHGVESFLRWAPRKDLDFNLNYTWTDTRNTKYTSAQSASVPRIPHHKFSFITRWEIIRNLTFSSTMLYVSGWRDLDRFGMIPDCKSTCVKGHGYFTINIAADYKINRFVTVYARADNLLNRQYENPVGYLQPGRAAYAGFTLGY</sequence>
<dbReference type="AlphaFoldDB" id="A0AA35Y3Y4"/>
<gene>
    <name evidence="16" type="ORF">LMG32879_001470</name>
</gene>
<dbReference type="EMBL" id="CATKSH010000007">
    <property type="protein sequence ID" value="CAI9120633.1"/>
    <property type="molecule type" value="Genomic_DNA"/>
</dbReference>
<evidence type="ECO:0000256" key="6">
    <source>
        <dbReference type="ARBA" id="ARBA00023077"/>
    </source>
</evidence>
<evidence type="ECO:0000256" key="8">
    <source>
        <dbReference type="ARBA" id="ARBA00023170"/>
    </source>
</evidence>
<evidence type="ECO:0000256" key="1">
    <source>
        <dbReference type="ARBA" id="ARBA00004571"/>
    </source>
</evidence>
<feature type="chain" id="PRO_5041408594" evidence="13">
    <location>
        <begin position="34"/>
        <end position="702"/>
    </location>
</feature>
<keyword evidence="17" id="KW-1185">Reference proteome</keyword>
<dbReference type="InterPro" id="IPR037066">
    <property type="entry name" value="Plug_dom_sf"/>
</dbReference>
<evidence type="ECO:0000256" key="12">
    <source>
        <dbReference type="SAM" id="MobiDB-lite"/>
    </source>
</evidence>
<keyword evidence="8 16" id="KW-0675">Receptor</keyword>
<evidence type="ECO:0000313" key="16">
    <source>
        <dbReference type="EMBL" id="CAI9120633.1"/>
    </source>
</evidence>
<feature type="domain" description="TonB-dependent receptor plug" evidence="15">
    <location>
        <begin position="82"/>
        <end position="189"/>
    </location>
</feature>
<evidence type="ECO:0000313" key="17">
    <source>
        <dbReference type="Proteomes" id="UP001176960"/>
    </source>
</evidence>
<dbReference type="Gene3D" id="2.40.170.20">
    <property type="entry name" value="TonB-dependent receptor, beta-barrel domain"/>
    <property type="match status" value="1"/>
</dbReference>
<keyword evidence="6 11" id="KW-0798">TonB box</keyword>
<evidence type="ECO:0000256" key="5">
    <source>
        <dbReference type="ARBA" id="ARBA00022729"/>
    </source>
</evidence>
<feature type="signal peptide" evidence="13">
    <location>
        <begin position="1"/>
        <end position="33"/>
    </location>
</feature>
<accession>A0AA35Y3Y4</accession>
<dbReference type="GO" id="GO:0044718">
    <property type="term" value="P:siderophore transmembrane transport"/>
    <property type="evidence" value="ECO:0007669"/>
    <property type="project" value="TreeGrafter"/>
</dbReference>
<dbReference type="CDD" id="cd01347">
    <property type="entry name" value="ligand_gated_channel"/>
    <property type="match status" value="1"/>
</dbReference>
<evidence type="ECO:0000256" key="2">
    <source>
        <dbReference type="ARBA" id="ARBA00022448"/>
    </source>
</evidence>
<dbReference type="SUPFAM" id="SSF56935">
    <property type="entry name" value="Porins"/>
    <property type="match status" value="1"/>
</dbReference>
<dbReference type="PANTHER" id="PTHR30069">
    <property type="entry name" value="TONB-DEPENDENT OUTER MEMBRANE RECEPTOR"/>
    <property type="match status" value="1"/>
</dbReference>
<comment type="caution">
    <text evidence="16">The sequence shown here is derived from an EMBL/GenBank/DDBJ whole genome shotgun (WGS) entry which is preliminary data.</text>
</comment>
<keyword evidence="9 10" id="KW-0998">Cell outer membrane</keyword>
<dbReference type="InterPro" id="IPR039426">
    <property type="entry name" value="TonB-dep_rcpt-like"/>
</dbReference>
<dbReference type="InterPro" id="IPR000531">
    <property type="entry name" value="Beta-barrel_TonB"/>
</dbReference>
<keyword evidence="7 10" id="KW-0472">Membrane</keyword>
<keyword evidence="3 10" id="KW-1134">Transmembrane beta strand</keyword>
<protein>
    <submittedName>
        <fullName evidence="16">TonB-dependent receptor</fullName>
    </submittedName>
</protein>
<dbReference type="Pfam" id="PF07715">
    <property type="entry name" value="Plug"/>
    <property type="match status" value="1"/>
</dbReference>
<keyword evidence="2 10" id="KW-0813">Transport</keyword>
<dbReference type="GO" id="GO:0015344">
    <property type="term" value="F:siderophore uptake transmembrane transporter activity"/>
    <property type="evidence" value="ECO:0007669"/>
    <property type="project" value="TreeGrafter"/>
</dbReference>
<evidence type="ECO:0000259" key="14">
    <source>
        <dbReference type="Pfam" id="PF00593"/>
    </source>
</evidence>
<dbReference type="PROSITE" id="PS52016">
    <property type="entry name" value="TONB_DEPENDENT_REC_3"/>
    <property type="match status" value="1"/>
</dbReference>
<feature type="region of interest" description="Disordered" evidence="12">
    <location>
        <begin position="39"/>
        <end position="64"/>
    </location>
</feature>
<keyword evidence="5 13" id="KW-0732">Signal</keyword>